<sequence length="86" mass="9591">MDYGSAIVTFIILWWLVFFCLLPVGVRTAEEEGQVPETGHATSAPVRPQIARKMLITTGIAAILFVGTYLVVEMNLFSFRDWAARS</sequence>
<dbReference type="Proteomes" id="UP001595528">
    <property type="component" value="Unassembled WGS sequence"/>
</dbReference>
<keyword evidence="1" id="KW-0472">Membrane</keyword>
<dbReference type="RefSeq" id="WP_379897729.1">
    <property type="nucleotide sequence ID" value="NZ_JBHRTR010000005.1"/>
</dbReference>
<feature type="transmembrane region" description="Helical" evidence="1">
    <location>
        <begin position="6"/>
        <end position="26"/>
    </location>
</feature>
<dbReference type="EMBL" id="JBHRTR010000005">
    <property type="protein sequence ID" value="MFC3225985.1"/>
    <property type="molecule type" value="Genomic_DNA"/>
</dbReference>
<gene>
    <name evidence="2" type="ORF">ACFOGJ_02000</name>
</gene>
<reference evidence="3" key="1">
    <citation type="journal article" date="2019" name="Int. J. Syst. Evol. Microbiol.">
        <title>The Global Catalogue of Microorganisms (GCM) 10K type strain sequencing project: providing services to taxonomists for standard genome sequencing and annotation.</title>
        <authorList>
            <consortium name="The Broad Institute Genomics Platform"/>
            <consortium name="The Broad Institute Genome Sequencing Center for Infectious Disease"/>
            <person name="Wu L."/>
            <person name="Ma J."/>
        </authorList>
    </citation>
    <scope>NUCLEOTIDE SEQUENCE [LARGE SCALE GENOMIC DNA]</scope>
    <source>
        <strain evidence="3">KCTC 42964</strain>
    </source>
</reference>
<keyword evidence="3" id="KW-1185">Reference proteome</keyword>
<keyword evidence="1" id="KW-1133">Transmembrane helix</keyword>
<evidence type="ECO:0000256" key="1">
    <source>
        <dbReference type="SAM" id="Phobius"/>
    </source>
</evidence>
<evidence type="ECO:0000313" key="3">
    <source>
        <dbReference type="Proteomes" id="UP001595528"/>
    </source>
</evidence>
<organism evidence="2 3">
    <name type="scientific">Marinibaculum pumilum</name>
    <dbReference type="NCBI Taxonomy" id="1766165"/>
    <lineage>
        <taxon>Bacteria</taxon>
        <taxon>Pseudomonadati</taxon>
        <taxon>Pseudomonadota</taxon>
        <taxon>Alphaproteobacteria</taxon>
        <taxon>Rhodospirillales</taxon>
        <taxon>Rhodospirillaceae</taxon>
        <taxon>Marinibaculum</taxon>
    </lineage>
</organism>
<feature type="transmembrane region" description="Helical" evidence="1">
    <location>
        <begin position="54"/>
        <end position="72"/>
    </location>
</feature>
<keyword evidence="1" id="KW-0812">Transmembrane</keyword>
<proteinExistence type="predicted"/>
<comment type="caution">
    <text evidence="2">The sequence shown here is derived from an EMBL/GenBank/DDBJ whole genome shotgun (WGS) entry which is preliminary data.</text>
</comment>
<name>A0ABV7KUL8_9PROT</name>
<dbReference type="Pfam" id="PF07330">
    <property type="entry name" value="DUF1467"/>
    <property type="match status" value="1"/>
</dbReference>
<dbReference type="InterPro" id="IPR009935">
    <property type="entry name" value="DUF1467"/>
</dbReference>
<accession>A0ABV7KUL8</accession>
<protein>
    <submittedName>
        <fullName evidence="2">DUF1467 family protein</fullName>
    </submittedName>
</protein>
<evidence type="ECO:0000313" key="2">
    <source>
        <dbReference type="EMBL" id="MFC3225985.1"/>
    </source>
</evidence>